<keyword evidence="8" id="KW-1185">Reference proteome</keyword>
<evidence type="ECO:0000256" key="2">
    <source>
        <dbReference type="ARBA" id="ARBA00022475"/>
    </source>
</evidence>
<dbReference type="InterPro" id="IPR003838">
    <property type="entry name" value="ABC3_permease_C"/>
</dbReference>
<keyword evidence="2" id="KW-1003">Cell membrane</keyword>
<dbReference type="EMBL" id="FOAA01000014">
    <property type="protein sequence ID" value="SEL35728.1"/>
    <property type="molecule type" value="Genomic_DNA"/>
</dbReference>
<name>A0A1H7PJT2_9GAMM</name>
<evidence type="ECO:0000256" key="4">
    <source>
        <dbReference type="ARBA" id="ARBA00022989"/>
    </source>
</evidence>
<dbReference type="Proteomes" id="UP000199256">
    <property type="component" value="Unassembled WGS sequence"/>
</dbReference>
<proteinExistence type="predicted"/>
<evidence type="ECO:0000256" key="5">
    <source>
        <dbReference type="ARBA" id="ARBA00023136"/>
    </source>
</evidence>
<comment type="subcellular location">
    <subcellularLocation>
        <location evidence="1">Cell membrane</location>
        <topology evidence="1">Multi-pass membrane protein</topology>
    </subcellularLocation>
</comment>
<evidence type="ECO:0000313" key="8">
    <source>
        <dbReference type="Proteomes" id="UP000199256"/>
    </source>
</evidence>
<dbReference type="InterPro" id="IPR038766">
    <property type="entry name" value="Membrane_comp_ABC_pdt"/>
</dbReference>
<protein>
    <submittedName>
        <fullName evidence="7">Putative ABC transport system permease protein</fullName>
    </submittedName>
</protein>
<dbReference type="PANTHER" id="PTHR30287">
    <property type="entry name" value="MEMBRANE COMPONENT OF PREDICTED ABC SUPERFAMILY METABOLITE UPTAKE TRANSPORTER"/>
    <property type="match status" value="1"/>
</dbReference>
<sequence length="830" mass="90113">MNQALRYSWISLGREWRAGELRILALALVIAVAAVTSVSFFTDRVQRAMSLQATELLGADLSITSSQPIPGEFGREAQERGLDTARYVSFPTVVVSDEDSELAELKAVSDRWPLRGTARVSTTLFGEEQETQSVPDSGEAWVEARLLQLLNLSVGDSLDVGEISLNITRVLTYEPDRGGDLFQLAPRLLLNVEDLEATGLIVPGSRVNHRFLVAGDEAVINRYRDWIEPRLGDNQRLESVADAQPALRNAIARGEQFLSLAALVAVLLAGGAVAVAARHYSDRQSDTSAVMRCLGASRRFVLQVFTLRLLWLALLASAIGLLLGFGAQGVLAWLLSGWFATELPLPSLWPIFTGMGVGLITALGFGLPALLRIGQVPPLRVLRRDLGAPPPAMWLVLGLAMLTLGVLLLWQAGDVRLAGFVLGGAAITVAVLWVAALLMVKALTPLRSRGGVALRFGLANLSRRGALSAVQLSAFGLGIMALLLLALVRVDLLSEWEGSLPEGAPNHFMINVQPDQVEPLQALFERHDMERPVYYPMIRGRLSTMNDAPVRPEDYTNPRAERLVTREFNLSFARDLQPGNRVVAGQWWNVQDPEPGFSVEEGLAETLGIELGDILEFRIAGEPVQAPVTNLRSVEWDSFNVNFFVLSSPGVLEDFPATYITSFHMDEAGQRMLTEAVRQFPSVTVLDVRALMQQVRDIIDRASLAVEYVFLFTLAAGVTVLFAAIHATRDLRRRESAILRTLGASRKQVLAGLLAEFMVMGALAGLLASAGASAVGMVLAREIFDLPYSVNPILWLMGVGGGALGVGLAGWLGARSVLRQPPLLTLRQVG</sequence>
<accession>A0A1H7PJT2</accession>
<dbReference type="GO" id="GO:0005886">
    <property type="term" value="C:plasma membrane"/>
    <property type="evidence" value="ECO:0007669"/>
    <property type="project" value="UniProtKB-SubCell"/>
</dbReference>
<keyword evidence="4" id="KW-1133">Transmembrane helix</keyword>
<dbReference type="STRING" id="1396821.SAMN05444515_11442"/>
<dbReference type="PANTHER" id="PTHR30287:SF1">
    <property type="entry name" value="INNER MEMBRANE PROTEIN"/>
    <property type="match status" value="1"/>
</dbReference>
<evidence type="ECO:0000259" key="6">
    <source>
        <dbReference type="Pfam" id="PF02687"/>
    </source>
</evidence>
<dbReference type="Pfam" id="PF02687">
    <property type="entry name" value="FtsX"/>
    <property type="match status" value="2"/>
</dbReference>
<feature type="domain" description="ABC3 transporter permease C-terminal" evidence="6">
    <location>
        <begin position="710"/>
        <end position="822"/>
    </location>
</feature>
<organism evidence="7 8">
    <name type="scientific">Ectothiorhodospira marina</name>
    <dbReference type="NCBI Taxonomy" id="1396821"/>
    <lineage>
        <taxon>Bacteria</taxon>
        <taxon>Pseudomonadati</taxon>
        <taxon>Pseudomonadota</taxon>
        <taxon>Gammaproteobacteria</taxon>
        <taxon>Chromatiales</taxon>
        <taxon>Ectothiorhodospiraceae</taxon>
        <taxon>Ectothiorhodospira</taxon>
    </lineage>
</organism>
<dbReference type="RefSeq" id="WP_090254654.1">
    <property type="nucleotide sequence ID" value="NZ_FOAA01000014.1"/>
</dbReference>
<feature type="domain" description="ABC3 transporter permease C-terminal" evidence="6">
    <location>
        <begin position="260"/>
        <end position="377"/>
    </location>
</feature>
<keyword evidence="3" id="KW-0812">Transmembrane</keyword>
<gene>
    <name evidence="7" type="ORF">SAMN05444515_11442</name>
</gene>
<reference evidence="8" key="1">
    <citation type="submission" date="2016-10" db="EMBL/GenBank/DDBJ databases">
        <authorList>
            <person name="Varghese N."/>
            <person name="Submissions S."/>
        </authorList>
    </citation>
    <scope>NUCLEOTIDE SEQUENCE [LARGE SCALE GENOMIC DNA]</scope>
    <source>
        <strain evidence="8">DSM 241</strain>
    </source>
</reference>
<keyword evidence="5" id="KW-0472">Membrane</keyword>
<evidence type="ECO:0000256" key="1">
    <source>
        <dbReference type="ARBA" id="ARBA00004651"/>
    </source>
</evidence>
<dbReference type="OrthoDB" id="5292592at2"/>
<evidence type="ECO:0000256" key="3">
    <source>
        <dbReference type="ARBA" id="ARBA00022692"/>
    </source>
</evidence>
<evidence type="ECO:0000313" key="7">
    <source>
        <dbReference type="EMBL" id="SEL35728.1"/>
    </source>
</evidence>
<dbReference type="AlphaFoldDB" id="A0A1H7PJT2"/>